<protein>
    <submittedName>
        <fullName evidence="8">ECF subfamily RNA polymerase sigma-24 factor</fullName>
    </submittedName>
</protein>
<evidence type="ECO:0000256" key="2">
    <source>
        <dbReference type="ARBA" id="ARBA00023015"/>
    </source>
</evidence>
<dbReference type="SUPFAM" id="SSF88946">
    <property type="entry name" value="Sigma2 domain of RNA polymerase sigma factors"/>
    <property type="match status" value="1"/>
</dbReference>
<evidence type="ECO:0000259" key="6">
    <source>
        <dbReference type="Pfam" id="PF04542"/>
    </source>
</evidence>
<dbReference type="GO" id="GO:0016987">
    <property type="term" value="F:sigma factor activity"/>
    <property type="evidence" value="ECO:0007669"/>
    <property type="project" value="UniProtKB-KW"/>
</dbReference>
<dbReference type="AlphaFoldDB" id="S5Y0C4"/>
<proteinExistence type="inferred from homology"/>
<dbReference type="NCBIfam" id="TIGR02937">
    <property type="entry name" value="sigma70-ECF"/>
    <property type="match status" value="1"/>
</dbReference>
<dbReference type="Gene3D" id="1.10.1740.10">
    <property type="match status" value="1"/>
</dbReference>
<dbReference type="InterPro" id="IPR014284">
    <property type="entry name" value="RNA_pol_sigma-70_dom"/>
</dbReference>
<sequence length="193" mass="21228">MTSTRPSERLSEDELQRLMLSALDGDGPAYRALLEALTPRLRTYFQRRLFDGLAAQTDDLVQDTLLAIHNRRLTFDPALPLLAWVHAIARHKLIDTLRRERRGARAGLPLPLDDLADLLADPQPHAAQAEDRRDVETLLAALPARSRDVITKVRLEGKTLAETAAETGLSVASVKVIIHRGLAALKNRLGGGA</sequence>
<dbReference type="Pfam" id="PF04542">
    <property type="entry name" value="Sigma70_r2"/>
    <property type="match status" value="1"/>
</dbReference>
<dbReference type="Gene3D" id="1.10.10.10">
    <property type="entry name" value="Winged helix-like DNA-binding domain superfamily/Winged helix DNA-binding domain"/>
    <property type="match status" value="1"/>
</dbReference>
<dbReference type="SUPFAM" id="SSF88659">
    <property type="entry name" value="Sigma3 and sigma4 domains of RNA polymerase sigma factors"/>
    <property type="match status" value="1"/>
</dbReference>
<reference evidence="8 9" key="1">
    <citation type="journal article" date="2014" name="BMC Genomics">
        <title>Architecture and functions of a multipartite genome of the methylotrophic bacterium Paracoccus aminophilus JCM 7686, containing primary and secondary chromids.</title>
        <authorList>
            <person name="Dziewit L."/>
            <person name="Czarnecki J."/>
            <person name="Wibberg D."/>
            <person name="Radlinska M."/>
            <person name="Mrozek P."/>
            <person name="Szymczak M."/>
            <person name="Schluter A."/>
            <person name="Puhler A."/>
            <person name="Bartosik D."/>
        </authorList>
    </citation>
    <scope>NUCLEOTIDE SEQUENCE [LARGE SCALE GENOMIC DNA]</scope>
    <source>
        <strain evidence="8">JCM 7686</strain>
        <plasmid evidence="9">Plasmid pAMI4</plasmid>
    </source>
</reference>
<dbReference type="PATRIC" id="fig|1367847.3.peg.3938"/>
<dbReference type="eggNOG" id="COG1595">
    <property type="taxonomic scope" value="Bacteria"/>
</dbReference>
<keyword evidence="8" id="KW-0614">Plasmid</keyword>
<dbReference type="InterPro" id="IPR013325">
    <property type="entry name" value="RNA_pol_sigma_r2"/>
</dbReference>
<dbReference type="NCBIfam" id="NF009191">
    <property type="entry name" value="PRK12539.1"/>
    <property type="match status" value="1"/>
</dbReference>
<dbReference type="PANTHER" id="PTHR43133:SF58">
    <property type="entry name" value="ECF RNA POLYMERASE SIGMA FACTOR SIGD"/>
    <property type="match status" value="1"/>
</dbReference>
<keyword evidence="9" id="KW-1185">Reference proteome</keyword>
<organism evidence="8 9">
    <name type="scientific">Paracoccus aminophilus JCM 7686</name>
    <dbReference type="NCBI Taxonomy" id="1367847"/>
    <lineage>
        <taxon>Bacteria</taxon>
        <taxon>Pseudomonadati</taxon>
        <taxon>Pseudomonadota</taxon>
        <taxon>Alphaproteobacteria</taxon>
        <taxon>Rhodobacterales</taxon>
        <taxon>Paracoccaceae</taxon>
        <taxon>Paracoccus</taxon>
    </lineage>
</organism>
<dbReference type="EMBL" id="CP006652">
    <property type="protein sequence ID" value="AGT10982.1"/>
    <property type="molecule type" value="Genomic_DNA"/>
</dbReference>
<keyword evidence="3" id="KW-0731">Sigma factor</keyword>
<keyword evidence="4" id="KW-0238">DNA-binding</keyword>
<evidence type="ECO:0000256" key="3">
    <source>
        <dbReference type="ARBA" id="ARBA00023082"/>
    </source>
</evidence>
<evidence type="ECO:0000313" key="9">
    <source>
        <dbReference type="Proteomes" id="UP000015480"/>
    </source>
</evidence>
<comment type="similarity">
    <text evidence="1">Belongs to the sigma-70 factor family. ECF subfamily.</text>
</comment>
<feature type="domain" description="RNA polymerase sigma-70 region 2" evidence="6">
    <location>
        <begin position="34"/>
        <end position="102"/>
    </location>
</feature>
<keyword evidence="2" id="KW-0805">Transcription regulation</keyword>
<feature type="domain" description="RNA polymerase sigma factor 70 region 4 type 2" evidence="7">
    <location>
        <begin position="133"/>
        <end position="185"/>
    </location>
</feature>
<name>S5Y0C4_PARAH</name>
<dbReference type="Pfam" id="PF08281">
    <property type="entry name" value="Sigma70_r4_2"/>
    <property type="match status" value="1"/>
</dbReference>
<dbReference type="CDD" id="cd06171">
    <property type="entry name" value="Sigma70_r4"/>
    <property type="match status" value="1"/>
</dbReference>
<dbReference type="InterPro" id="IPR013324">
    <property type="entry name" value="RNA_pol_sigma_r3/r4-like"/>
</dbReference>
<evidence type="ECO:0000259" key="7">
    <source>
        <dbReference type="Pfam" id="PF08281"/>
    </source>
</evidence>
<dbReference type="InterPro" id="IPR036388">
    <property type="entry name" value="WH-like_DNA-bd_sf"/>
</dbReference>
<keyword evidence="5" id="KW-0804">Transcription</keyword>
<dbReference type="InterPro" id="IPR007627">
    <property type="entry name" value="RNA_pol_sigma70_r2"/>
</dbReference>
<geneLocation type="plasmid" evidence="8 9">
    <name>pAMI4</name>
</geneLocation>
<gene>
    <name evidence="8" type="ORF">JCM7686_pAMI4p292</name>
</gene>
<dbReference type="InterPro" id="IPR039425">
    <property type="entry name" value="RNA_pol_sigma-70-like"/>
</dbReference>
<evidence type="ECO:0000256" key="1">
    <source>
        <dbReference type="ARBA" id="ARBA00010641"/>
    </source>
</evidence>
<dbReference type="HOGENOM" id="CLU_047691_10_2_5"/>
<dbReference type="InterPro" id="IPR013249">
    <property type="entry name" value="RNA_pol_sigma70_r4_t2"/>
</dbReference>
<dbReference type="PANTHER" id="PTHR43133">
    <property type="entry name" value="RNA POLYMERASE ECF-TYPE SIGMA FACTO"/>
    <property type="match status" value="1"/>
</dbReference>
<dbReference type="Proteomes" id="UP000015480">
    <property type="component" value="Plasmid pAMI4"/>
</dbReference>
<dbReference type="RefSeq" id="WP_020952466.1">
    <property type="nucleotide sequence ID" value="NC_022049.1"/>
</dbReference>
<dbReference type="KEGG" id="pami:JCM7686_pAMI4p292"/>
<dbReference type="GO" id="GO:0003677">
    <property type="term" value="F:DNA binding"/>
    <property type="evidence" value="ECO:0007669"/>
    <property type="project" value="UniProtKB-KW"/>
</dbReference>
<evidence type="ECO:0000256" key="4">
    <source>
        <dbReference type="ARBA" id="ARBA00023125"/>
    </source>
</evidence>
<evidence type="ECO:0000256" key="5">
    <source>
        <dbReference type="ARBA" id="ARBA00023163"/>
    </source>
</evidence>
<dbReference type="GO" id="GO:0006352">
    <property type="term" value="P:DNA-templated transcription initiation"/>
    <property type="evidence" value="ECO:0007669"/>
    <property type="project" value="InterPro"/>
</dbReference>
<evidence type="ECO:0000313" key="8">
    <source>
        <dbReference type="EMBL" id="AGT10982.1"/>
    </source>
</evidence>
<accession>S5Y0C4</accession>